<dbReference type="EMBL" id="WTYJ01000001">
    <property type="protein sequence ID" value="MXO98804.1"/>
    <property type="molecule type" value="Genomic_DNA"/>
</dbReference>
<dbReference type="Pfam" id="PF03073">
    <property type="entry name" value="TspO_MBR"/>
    <property type="match status" value="1"/>
</dbReference>
<comment type="caution">
    <text evidence="7">The sequence shown here is derived from an EMBL/GenBank/DDBJ whole genome shotgun (WGS) entry which is preliminary data.</text>
</comment>
<gene>
    <name evidence="7" type="ORF">GRI97_07380</name>
</gene>
<feature type="transmembrane region" description="Helical" evidence="6">
    <location>
        <begin position="90"/>
        <end position="111"/>
    </location>
</feature>
<evidence type="ECO:0000256" key="4">
    <source>
        <dbReference type="ARBA" id="ARBA00022989"/>
    </source>
</evidence>
<keyword evidence="4 6" id="KW-1133">Transmembrane helix</keyword>
<keyword evidence="5 6" id="KW-0472">Membrane</keyword>
<feature type="transmembrane region" description="Helical" evidence="6">
    <location>
        <begin position="117"/>
        <end position="136"/>
    </location>
</feature>
<keyword evidence="8" id="KW-1185">Reference proteome</keyword>
<dbReference type="CDD" id="cd15904">
    <property type="entry name" value="TSPO_MBR"/>
    <property type="match status" value="1"/>
</dbReference>
<comment type="similarity">
    <text evidence="2">Belongs to the TspO/BZRP family.</text>
</comment>
<evidence type="ECO:0000256" key="2">
    <source>
        <dbReference type="ARBA" id="ARBA00007524"/>
    </source>
</evidence>
<evidence type="ECO:0000256" key="1">
    <source>
        <dbReference type="ARBA" id="ARBA00004141"/>
    </source>
</evidence>
<feature type="transmembrane region" description="Helical" evidence="6">
    <location>
        <begin position="143"/>
        <end position="164"/>
    </location>
</feature>
<dbReference type="PANTHER" id="PTHR10057">
    <property type="entry name" value="PERIPHERAL-TYPE BENZODIAZEPINE RECEPTOR"/>
    <property type="match status" value="1"/>
</dbReference>
<name>A0A6I4TSE7_9SPHN</name>
<dbReference type="Gene3D" id="1.20.1260.100">
    <property type="entry name" value="TspO/MBR protein"/>
    <property type="match status" value="1"/>
</dbReference>
<evidence type="ECO:0000256" key="3">
    <source>
        <dbReference type="ARBA" id="ARBA00022692"/>
    </source>
</evidence>
<organism evidence="7 8">
    <name type="scientific">Croceibacterium xixiisoli</name>
    <dbReference type="NCBI Taxonomy" id="1476466"/>
    <lineage>
        <taxon>Bacteria</taxon>
        <taxon>Pseudomonadati</taxon>
        <taxon>Pseudomonadota</taxon>
        <taxon>Alphaproteobacteria</taxon>
        <taxon>Sphingomonadales</taxon>
        <taxon>Erythrobacteraceae</taxon>
        <taxon>Croceibacterium</taxon>
    </lineage>
</organism>
<dbReference type="InterPro" id="IPR004307">
    <property type="entry name" value="TspO_MBR"/>
</dbReference>
<dbReference type="InterPro" id="IPR038330">
    <property type="entry name" value="TspO/MBR-related_sf"/>
</dbReference>
<sequence length="184" mass="20278">MNRLATPAQLRASFLRWALFVVPAVVLLGYLSGTLAGSSGDNPWFQMLEKPATFPPPVTFGIVWTLLYAMMGFALAMICAAWGARYQLPAILAFCIQLALNLAWSPTFFAAHQITGALFILVLLDLAVLLTMVLFFKVRRAAGLLLIPYLLWVLFATLLNWQFLDLNPDADGATPSAAVQRFEI</sequence>
<dbReference type="PIRSF" id="PIRSF005859">
    <property type="entry name" value="PBR"/>
    <property type="match status" value="1"/>
</dbReference>
<comment type="subcellular location">
    <subcellularLocation>
        <location evidence="1">Membrane</location>
        <topology evidence="1">Multi-pass membrane protein</topology>
    </subcellularLocation>
</comment>
<dbReference type="GO" id="GO:0016020">
    <property type="term" value="C:membrane"/>
    <property type="evidence" value="ECO:0007669"/>
    <property type="project" value="UniProtKB-SubCell"/>
</dbReference>
<dbReference type="Proteomes" id="UP000469430">
    <property type="component" value="Unassembled WGS sequence"/>
</dbReference>
<protein>
    <submittedName>
        <fullName evidence="7">Tryptophan-rich sensory protein</fullName>
    </submittedName>
</protein>
<dbReference type="GO" id="GO:0033013">
    <property type="term" value="P:tetrapyrrole metabolic process"/>
    <property type="evidence" value="ECO:0007669"/>
    <property type="project" value="UniProtKB-ARBA"/>
</dbReference>
<evidence type="ECO:0000313" key="7">
    <source>
        <dbReference type="EMBL" id="MXO98804.1"/>
    </source>
</evidence>
<accession>A0A6I4TSE7</accession>
<dbReference type="AlphaFoldDB" id="A0A6I4TSE7"/>
<dbReference type="PANTHER" id="PTHR10057:SF0">
    <property type="entry name" value="TRANSLOCATOR PROTEIN"/>
    <property type="match status" value="1"/>
</dbReference>
<evidence type="ECO:0000256" key="5">
    <source>
        <dbReference type="ARBA" id="ARBA00023136"/>
    </source>
</evidence>
<proteinExistence type="inferred from homology"/>
<evidence type="ECO:0000256" key="6">
    <source>
        <dbReference type="SAM" id="Phobius"/>
    </source>
</evidence>
<dbReference type="RefSeq" id="WP_161390404.1">
    <property type="nucleotide sequence ID" value="NZ_JBHSCP010000001.1"/>
</dbReference>
<keyword evidence="3 6" id="KW-0812">Transmembrane</keyword>
<evidence type="ECO:0000313" key="8">
    <source>
        <dbReference type="Proteomes" id="UP000469430"/>
    </source>
</evidence>
<dbReference type="FunFam" id="1.20.1260.100:FF:000001">
    <property type="entry name" value="translocator protein 2"/>
    <property type="match status" value="1"/>
</dbReference>
<feature type="transmembrane region" description="Helical" evidence="6">
    <location>
        <begin position="60"/>
        <end position="83"/>
    </location>
</feature>
<reference evidence="7 8" key="1">
    <citation type="submission" date="2019-12" db="EMBL/GenBank/DDBJ databases">
        <title>Genomic-based taxomic classification of the family Erythrobacteraceae.</title>
        <authorList>
            <person name="Xu L."/>
        </authorList>
    </citation>
    <scope>NUCLEOTIDE SEQUENCE [LARGE SCALE GENOMIC DNA]</scope>
    <source>
        <strain evidence="7 8">S36</strain>
    </source>
</reference>
<dbReference type="OrthoDB" id="9795496at2"/>